<dbReference type="Proteomes" id="UP000434036">
    <property type="component" value="Unassembled WGS sequence"/>
</dbReference>
<keyword evidence="4" id="KW-0133">Cell shape</keyword>
<evidence type="ECO:0000313" key="9">
    <source>
        <dbReference type="Proteomes" id="UP000434036"/>
    </source>
</evidence>
<sequence>MEKRYKLTVEEILDKQFNVDFKGYSSVEVDEFLDLVMADYQQYNEAIAELGSHLNEYERQINALKAKIVELEGKNAVNGELPQGSQVDILKRLSRLENEVFKKSNQ</sequence>
<keyword evidence="3" id="KW-0132">Cell division</keyword>
<reference evidence="8 9" key="1">
    <citation type="submission" date="2019-12" db="EMBL/GenBank/DDBJ databases">
        <authorList>
            <person name="Yang R."/>
        </authorList>
    </citation>
    <scope>NUCLEOTIDE SEQUENCE [LARGE SCALE GENOMIC DNA]</scope>
    <source>
        <strain evidence="8 9">DONG20-135</strain>
    </source>
</reference>
<evidence type="ECO:0000313" key="8">
    <source>
        <dbReference type="EMBL" id="MXQ73891.1"/>
    </source>
</evidence>
<keyword evidence="5 7" id="KW-0175">Coiled coil</keyword>
<organism evidence="8 9">
    <name type="scientific">Copranaerobaculum intestinale</name>
    <dbReference type="NCBI Taxonomy" id="2692629"/>
    <lineage>
        <taxon>Bacteria</taxon>
        <taxon>Bacillati</taxon>
        <taxon>Bacillota</taxon>
        <taxon>Erysipelotrichia</taxon>
        <taxon>Erysipelotrichales</taxon>
        <taxon>Erysipelotrichaceae</taxon>
        <taxon>Copranaerobaculum</taxon>
    </lineage>
</organism>
<keyword evidence="9" id="KW-1185">Reference proteome</keyword>
<comment type="caution">
    <text evidence="8">The sequence shown here is derived from an EMBL/GenBank/DDBJ whole genome shotgun (WGS) entry which is preliminary data.</text>
</comment>
<dbReference type="NCBIfam" id="TIGR03544">
    <property type="entry name" value="DivI1A_domain"/>
    <property type="match status" value="1"/>
</dbReference>
<evidence type="ECO:0000256" key="7">
    <source>
        <dbReference type="SAM" id="Coils"/>
    </source>
</evidence>
<dbReference type="GO" id="GO:0005737">
    <property type="term" value="C:cytoplasm"/>
    <property type="evidence" value="ECO:0007669"/>
    <property type="project" value="UniProtKB-SubCell"/>
</dbReference>
<dbReference type="InterPro" id="IPR011229">
    <property type="entry name" value="Cell_cycle_GpsB"/>
</dbReference>
<dbReference type="PANTHER" id="PTHR35794:SF1">
    <property type="entry name" value="CELL CYCLE PROTEIN GPSB"/>
    <property type="match status" value="1"/>
</dbReference>
<dbReference type="AlphaFoldDB" id="A0A6N8U7Q5"/>
<dbReference type="EMBL" id="WUUQ01000002">
    <property type="protein sequence ID" value="MXQ73891.1"/>
    <property type="molecule type" value="Genomic_DNA"/>
</dbReference>
<protein>
    <submittedName>
        <fullName evidence="8">DivIVA domain-containing protein</fullName>
    </submittedName>
</protein>
<dbReference type="InterPro" id="IPR019933">
    <property type="entry name" value="DivIVA_domain"/>
</dbReference>
<dbReference type="Pfam" id="PF05103">
    <property type="entry name" value="DivIVA"/>
    <property type="match status" value="1"/>
</dbReference>
<accession>A0A6N8U7Q5</accession>
<comment type="subcellular location">
    <subcellularLocation>
        <location evidence="1">Cytoplasm</location>
    </subcellularLocation>
</comment>
<proteinExistence type="predicted"/>
<dbReference type="PANTHER" id="PTHR35794">
    <property type="entry name" value="CELL DIVISION PROTEIN DIVIVA"/>
    <property type="match status" value="1"/>
</dbReference>
<evidence type="ECO:0000256" key="4">
    <source>
        <dbReference type="ARBA" id="ARBA00022960"/>
    </source>
</evidence>
<evidence type="ECO:0000256" key="5">
    <source>
        <dbReference type="ARBA" id="ARBA00023054"/>
    </source>
</evidence>
<evidence type="ECO:0000256" key="1">
    <source>
        <dbReference type="ARBA" id="ARBA00004496"/>
    </source>
</evidence>
<keyword evidence="2" id="KW-0963">Cytoplasm</keyword>
<dbReference type="GO" id="GO:0008360">
    <property type="term" value="P:regulation of cell shape"/>
    <property type="evidence" value="ECO:0007669"/>
    <property type="project" value="UniProtKB-KW"/>
</dbReference>
<evidence type="ECO:0000256" key="2">
    <source>
        <dbReference type="ARBA" id="ARBA00022490"/>
    </source>
</evidence>
<dbReference type="PIRSF" id="PIRSF029938">
    <property type="entry name" value="UCP029938"/>
    <property type="match status" value="1"/>
</dbReference>
<reference evidence="8 9" key="2">
    <citation type="submission" date="2020-01" db="EMBL/GenBank/DDBJ databases">
        <title>Clostridiaceae sp. nov. isolated from the gut of human by culturomics.</title>
        <authorList>
            <person name="Chang Y."/>
        </authorList>
    </citation>
    <scope>NUCLEOTIDE SEQUENCE [LARGE SCALE GENOMIC DNA]</scope>
    <source>
        <strain evidence="8 9">DONG20-135</strain>
    </source>
</reference>
<evidence type="ECO:0000256" key="3">
    <source>
        <dbReference type="ARBA" id="ARBA00022618"/>
    </source>
</evidence>
<keyword evidence="6" id="KW-0131">Cell cycle</keyword>
<dbReference type="RefSeq" id="WP_160625291.1">
    <property type="nucleotide sequence ID" value="NZ_WUUQ01000002.1"/>
</dbReference>
<name>A0A6N8U7Q5_9FIRM</name>
<gene>
    <name evidence="8" type="ORF">GSF08_08055</name>
</gene>
<feature type="coiled-coil region" evidence="7">
    <location>
        <begin position="40"/>
        <end position="74"/>
    </location>
</feature>
<dbReference type="Gene3D" id="6.10.250.660">
    <property type="match status" value="1"/>
</dbReference>
<dbReference type="GO" id="GO:0051301">
    <property type="term" value="P:cell division"/>
    <property type="evidence" value="ECO:0007669"/>
    <property type="project" value="UniProtKB-KW"/>
</dbReference>
<evidence type="ECO:0000256" key="6">
    <source>
        <dbReference type="ARBA" id="ARBA00023306"/>
    </source>
</evidence>
<dbReference type="InterPro" id="IPR007793">
    <property type="entry name" value="DivIVA_fam"/>
</dbReference>